<feature type="chain" id="PRO_5045638865" evidence="1">
    <location>
        <begin position="23"/>
        <end position="334"/>
    </location>
</feature>
<evidence type="ECO:0000313" key="3">
    <source>
        <dbReference type="EMBL" id="MBP2189048.1"/>
    </source>
</evidence>
<dbReference type="InterPro" id="IPR041127">
    <property type="entry name" value="PET_hydrolase/cutinase-like"/>
</dbReference>
<feature type="signal peptide" evidence="1">
    <location>
        <begin position="1"/>
        <end position="22"/>
    </location>
</feature>
<gene>
    <name evidence="3" type="ORF">BJ987_001949</name>
</gene>
<proteinExistence type="predicted"/>
<dbReference type="EMBL" id="JAGGMR010000001">
    <property type="protein sequence ID" value="MBP2189048.1"/>
    <property type="molecule type" value="Genomic_DNA"/>
</dbReference>
<reference evidence="3 4" key="1">
    <citation type="submission" date="2021-03" db="EMBL/GenBank/DDBJ databases">
        <title>Sequencing the genomes of 1000 actinobacteria strains.</title>
        <authorList>
            <person name="Klenk H.-P."/>
        </authorList>
    </citation>
    <scope>NUCLEOTIDE SEQUENCE [LARGE SCALE GENOMIC DNA]</scope>
    <source>
        <strain evidence="3 4">DSM 45516</strain>
    </source>
</reference>
<dbReference type="InterPro" id="IPR029058">
    <property type="entry name" value="AB_hydrolase_fold"/>
</dbReference>
<dbReference type="PANTHER" id="PTHR33428:SF14">
    <property type="entry name" value="CARBOXYLESTERASE TYPE B DOMAIN-CONTAINING PROTEIN"/>
    <property type="match status" value="1"/>
</dbReference>
<evidence type="ECO:0000313" key="4">
    <source>
        <dbReference type="Proteomes" id="UP001519325"/>
    </source>
</evidence>
<evidence type="ECO:0000259" key="2">
    <source>
        <dbReference type="Pfam" id="PF12740"/>
    </source>
</evidence>
<comment type="caution">
    <text evidence="3">The sequence shown here is derived from an EMBL/GenBank/DDBJ whole genome shotgun (WGS) entry which is preliminary data.</text>
</comment>
<keyword evidence="4" id="KW-1185">Reference proteome</keyword>
<dbReference type="Gene3D" id="3.40.50.1820">
    <property type="entry name" value="alpha/beta hydrolase"/>
    <property type="match status" value="1"/>
</dbReference>
<dbReference type="RefSeq" id="WP_209887154.1">
    <property type="nucleotide sequence ID" value="NZ_JAGGMR010000001.1"/>
</dbReference>
<keyword evidence="1" id="KW-0732">Signal</keyword>
<feature type="domain" description="PET hydrolase/cutinase-like" evidence="2">
    <location>
        <begin position="97"/>
        <end position="312"/>
    </location>
</feature>
<organism evidence="3 4">
    <name type="scientific">Nocardia goodfellowii</name>
    <dbReference type="NCBI Taxonomy" id="882446"/>
    <lineage>
        <taxon>Bacteria</taxon>
        <taxon>Bacillati</taxon>
        <taxon>Actinomycetota</taxon>
        <taxon>Actinomycetes</taxon>
        <taxon>Mycobacteriales</taxon>
        <taxon>Nocardiaceae</taxon>
        <taxon>Nocardia</taxon>
    </lineage>
</organism>
<protein>
    <submittedName>
        <fullName evidence="3">Pimeloyl-ACP methyl ester carboxylesterase</fullName>
    </submittedName>
</protein>
<dbReference type="SUPFAM" id="SSF53474">
    <property type="entry name" value="alpha/beta-Hydrolases"/>
    <property type="match status" value="1"/>
</dbReference>
<dbReference type="PANTHER" id="PTHR33428">
    <property type="entry name" value="CHLOROPHYLLASE-2, CHLOROPLASTIC"/>
    <property type="match status" value="1"/>
</dbReference>
<dbReference type="Pfam" id="PF12740">
    <property type="entry name" value="PETase"/>
    <property type="match status" value="1"/>
</dbReference>
<accession>A0ABS4QBH8</accession>
<sequence>MNFRARLRTATAVALTAVAVCAAGTAAAEDISPGTTAQSLFNTTGPHPVATAVRTNPCQESVFGMVQHVVVHLFGNRDDMTCTQAFPNGLESPVGVNTYYPADIADLTSAPLLVFTGGINSNPGMYDALARQWVSHGFVVTIPYDFVNSLAHVPALGVAAALVAHRDPNSPLHNKIDLSRTVFGGHSAGGQAALQAGTLFPRVAASIDPALRVAGVLAIEPGPLAVGALIEVPTLFLTGYNDWVVPDFAWVRWWQYNLFSAAPAWIANARGVSHFSPVDSLDAYPSAGTAVAYLRYLAFGDETARQFFVGPNWALPQDKTYFSVERNARADGVR</sequence>
<name>A0ABS4QBH8_9NOCA</name>
<dbReference type="Proteomes" id="UP001519325">
    <property type="component" value="Unassembled WGS sequence"/>
</dbReference>
<evidence type="ECO:0000256" key="1">
    <source>
        <dbReference type="SAM" id="SignalP"/>
    </source>
</evidence>